<evidence type="ECO:0000313" key="3">
    <source>
        <dbReference type="WBParaSite" id="GPUH_0000110201-mRNA-1"/>
    </source>
</evidence>
<protein>
    <submittedName>
        <fullName evidence="1 3">Uncharacterized protein</fullName>
    </submittedName>
</protein>
<sequence length="44" mass="5323">MDEFLKFCPKREFSKILQYIDTLAYTSIPDYSYLYLCLRHAARV</sequence>
<reference evidence="3" key="1">
    <citation type="submission" date="2016-06" db="UniProtKB">
        <authorList>
            <consortium name="WormBaseParasite"/>
        </authorList>
    </citation>
    <scope>IDENTIFICATION</scope>
</reference>
<dbReference type="EMBL" id="UYRT01001232">
    <property type="protein sequence ID" value="VDK29381.1"/>
    <property type="molecule type" value="Genomic_DNA"/>
</dbReference>
<evidence type="ECO:0000313" key="2">
    <source>
        <dbReference type="Proteomes" id="UP000271098"/>
    </source>
</evidence>
<organism evidence="3">
    <name type="scientific">Gongylonema pulchrum</name>
    <dbReference type="NCBI Taxonomy" id="637853"/>
    <lineage>
        <taxon>Eukaryota</taxon>
        <taxon>Metazoa</taxon>
        <taxon>Ecdysozoa</taxon>
        <taxon>Nematoda</taxon>
        <taxon>Chromadorea</taxon>
        <taxon>Rhabditida</taxon>
        <taxon>Spirurina</taxon>
        <taxon>Spiruromorpha</taxon>
        <taxon>Spiruroidea</taxon>
        <taxon>Gongylonematidae</taxon>
        <taxon>Gongylonema</taxon>
    </lineage>
</organism>
<dbReference type="Proteomes" id="UP000271098">
    <property type="component" value="Unassembled WGS sequence"/>
</dbReference>
<evidence type="ECO:0000313" key="1">
    <source>
        <dbReference type="EMBL" id="VDK29381.1"/>
    </source>
</evidence>
<proteinExistence type="predicted"/>
<accession>A0A183CXB1</accession>
<name>A0A183CXB1_9BILA</name>
<dbReference type="WBParaSite" id="GPUH_0000110201-mRNA-1">
    <property type="protein sequence ID" value="GPUH_0000110201-mRNA-1"/>
    <property type="gene ID" value="GPUH_0000110201"/>
</dbReference>
<dbReference type="AlphaFoldDB" id="A0A183CXB1"/>
<reference evidence="1 2" key="2">
    <citation type="submission" date="2018-11" db="EMBL/GenBank/DDBJ databases">
        <authorList>
            <consortium name="Pathogen Informatics"/>
        </authorList>
    </citation>
    <scope>NUCLEOTIDE SEQUENCE [LARGE SCALE GENOMIC DNA]</scope>
</reference>
<keyword evidence="2" id="KW-1185">Reference proteome</keyword>
<gene>
    <name evidence="1" type="ORF">GPUH_LOCUS1102</name>
</gene>
<dbReference type="OrthoDB" id="10512982at2759"/>